<evidence type="ECO:0000313" key="8">
    <source>
        <dbReference type="Proteomes" id="UP000565724"/>
    </source>
</evidence>
<dbReference type="Proteomes" id="UP000565724">
    <property type="component" value="Unassembled WGS sequence"/>
</dbReference>
<dbReference type="SUPFAM" id="SSF88946">
    <property type="entry name" value="Sigma2 domain of RNA polymerase sigma factors"/>
    <property type="match status" value="1"/>
</dbReference>
<evidence type="ECO:0000256" key="2">
    <source>
        <dbReference type="ARBA" id="ARBA00023015"/>
    </source>
</evidence>
<evidence type="ECO:0000313" key="7">
    <source>
        <dbReference type="EMBL" id="NUU17831.1"/>
    </source>
</evidence>
<dbReference type="NCBIfam" id="TIGR02937">
    <property type="entry name" value="sigma70-ECF"/>
    <property type="match status" value="1"/>
</dbReference>
<dbReference type="EMBL" id="JABMCI010000065">
    <property type="protein sequence ID" value="NUU17831.1"/>
    <property type="molecule type" value="Genomic_DNA"/>
</dbReference>
<reference evidence="7 8" key="1">
    <citation type="submission" date="2020-05" db="EMBL/GenBank/DDBJ databases">
        <title>Genome Sequencing of Type Strains.</title>
        <authorList>
            <person name="Lemaire J.F."/>
            <person name="Inderbitzin P."/>
            <person name="Gregorio O.A."/>
            <person name="Collins S.B."/>
            <person name="Wespe N."/>
            <person name="Knight-Connoni V."/>
        </authorList>
    </citation>
    <scope>NUCLEOTIDE SEQUENCE [LARGE SCALE GENOMIC DNA]</scope>
    <source>
        <strain evidence="7 8">ATCC 25174</strain>
    </source>
</reference>
<keyword evidence="8" id="KW-1185">Reference proteome</keyword>
<evidence type="ECO:0000256" key="4">
    <source>
        <dbReference type="ARBA" id="ARBA00023125"/>
    </source>
</evidence>
<dbReference type="InterPro" id="IPR036388">
    <property type="entry name" value="WH-like_DNA-bd_sf"/>
</dbReference>
<evidence type="ECO:0000256" key="3">
    <source>
        <dbReference type="ARBA" id="ARBA00023082"/>
    </source>
</evidence>
<dbReference type="Gene3D" id="1.10.10.10">
    <property type="entry name" value="Winged helix-like DNA-binding domain superfamily/Winged helix DNA-binding domain"/>
    <property type="match status" value="1"/>
</dbReference>
<feature type="domain" description="RNA polymerase sigma-70 region 2" evidence="6">
    <location>
        <begin position="40"/>
        <end position="106"/>
    </location>
</feature>
<dbReference type="InterPro" id="IPR007627">
    <property type="entry name" value="RNA_pol_sigma70_r2"/>
</dbReference>
<dbReference type="SUPFAM" id="SSF88659">
    <property type="entry name" value="Sigma3 and sigma4 domains of RNA polymerase sigma factors"/>
    <property type="match status" value="1"/>
</dbReference>
<name>A0A7Y6A132_9CELL</name>
<organism evidence="7 8">
    <name type="scientific">Cellulomonas humilata</name>
    <dbReference type="NCBI Taxonomy" id="144055"/>
    <lineage>
        <taxon>Bacteria</taxon>
        <taxon>Bacillati</taxon>
        <taxon>Actinomycetota</taxon>
        <taxon>Actinomycetes</taxon>
        <taxon>Micrococcales</taxon>
        <taxon>Cellulomonadaceae</taxon>
        <taxon>Cellulomonas</taxon>
    </lineage>
</organism>
<dbReference type="Pfam" id="PF04542">
    <property type="entry name" value="Sigma70_r2"/>
    <property type="match status" value="1"/>
</dbReference>
<keyword evidence="3" id="KW-0731">Sigma factor</keyword>
<gene>
    <name evidence="7" type="ORF">HP550_11290</name>
</gene>
<keyword evidence="2" id="KW-0805">Transcription regulation</keyword>
<dbReference type="RefSeq" id="WP_175347793.1">
    <property type="nucleotide sequence ID" value="NZ_JABMCI010000065.1"/>
</dbReference>
<sequence>MSQDLQPSAAPVDGRAGRGARLAACLARARAGDTGAIEEMVHELNPLLWHVARSQGLDAPTAADVVQTAWLELVRRLDDIRVPEALTGWLATVTRHEAARVHQRARKVVPTDTTALLDTPDPGPDVSDDLLARERAQSLWRCFGQLSERCQQLLRVVAQVDRPDYAAISEAMGMPHGSIGPTRGRCLTRLRELLLLDPLWGAP</sequence>
<comment type="caution">
    <text evidence="7">The sequence shown here is derived from an EMBL/GenBank/DDBJ whole genome shotgun (WGS) entry which is preliminary data.</text>
</comment>
<dbReference type="GO" id="GO:0003677">
    <property type="term" value="F:DNA binding"/>
    <property type="evidence" value="ECO:0007669"/>
    <property type="project" value="UniProtKB-KW"/>
</dbReference>
<dbReference type="Gene3D" id="1.10.1740.10">
    <property type="match status" value="1"/>
</dbReference>
<dbReference type="AlphaFoldDB" id="A0A7Y6A132"/>
<comment type="similarity">
    <text evidence="1">Belongs to the sigma-70 factor family. ECF subfamily.</text>
</comment>
<dbReference type="PANTHER" id="PTHR43133:SF8">
    <property type="entry name" value="RNA POLYMERASE SIGMA FACTOR HI_1459-RELATED"/>
    <property type="match status" value="1"/>
</dbReference>
<evidence type="ECO:0000256" key="1">
    <source>
        <dbReference type="ARBA" id="ARBA00010641"/>
    </source>
</evidence>
<dbReference type="PANTHER" id="PTHR43133">
    <property type="entry name" value="RNA POLYMERASE ECF-TYPE SIGMA FACTO"/>
    <property type="match status" value="1"/>
</dbReference>
<dbReference type="InterPro" id="IPR014284">
    <property type="entry name" value="RNA_pol_sigma-70_dom"/>
</dbReference>
<keyword evidence="5" id="KW-0804">Transcription</keyword>
<dbReference type="InterPro" id="IPR013324">
    <property type="entry name" value="RNA_pol_sigma_r3/r4-like"/>
</dbReference>
<evidence type="ECO:0000259" key="6">
    <source>
        <dbReference type="Pfam" id="PF04542"/>
    </source>
</evidence>
<proteinExistence type="inferred from homology"/>
<dbReference type="GO" id="GO:0006352">
    <property type="term" value="P:DNA-templated transcription initiation"/>
    <property type="evidence" value="ECO:0007669"/>
    <property type="project" value="InterPro"/>
</dbReference>
<dbReference type="InterPro" id="IPR039425">
    <property type="entry name" value="RNA_pol_sigma-70-like"/>
</dbReference>
<dbReference type="InterPro" id="IPR013325">
    <property type="entry name" value="RNA_pol_sigma_r2"/>
</dbReference>
<dbReference type="GO" id="GO:0016987">
    <property type="term" value="F:sigma factor activity"/>
    <property type="evidence" value="ECO:0007669"/>
    <property type="project" value="UniProtKB-KW"/>
</dbReference>
<accession>A0A7Y6A132</accession>
<evidence type="ECO:0000256" key="5">
    <source>
        <dbReference type="ARBA" id="ARBA00023163"/>
    </source>
</evidence>
<protein>
    <submittedName>
        <fullName evidence="7">Sigma-70 family RNA polymerase sigma factor</fullName>
    </submittedName>
</protein>
<keyword evidence="4" id="KW-0238">DNA-binding</keyword>